<dbReference type="InterPro" id="IPR008271">
    <property type="entry name" value="Ser/Thr_kinase_AS"/>
</dbReference>
<keyword evidence="2" id="KW-0067">ATP-binding</keyword>
<organism evidence="4 5">
    <name type="scientific">Solanum commersonii</name>
    <name type="common">Commerson's wild potato</name>
    <name type="synonym">Commerson's nightshade</name>
    <dbReference type="NCBI Taxonomy" id="4109"/>
    <lineage>
        <taxon>Eukaryota</taxon>
        <taxon>Viridiplantae</taxon>
        <taxon>Streptophyta</taxon>
        <taxon>Embryophyta</taxon>
        <taxon>Tracheophyta</taxon>
        <taxon>Spermatophyta</taxon>
        <taxon>Magnoliopsida</taxon>
        <taxon>eudicotyledons</taxon>
        <taxon>Gunneridae</taxon>
        <taxon>Pentapetalae</taxon>
        <taxon>asterids</taxon>
        <taxon>lamiids</taxon>
        <taxon>Solanales</taxon>
        <taxon>Solanaceae</taxon>
        <taxon>Solanoideae</taxon>
        <taxon>Solaneae</taxon>
        <taxon>Solanum</taxon>
    </lineage>
</organism>
<dbReference type="Proteomes" id="UP000824120">
    <property type="component" value="Chromosome 10"/>
</dbReference>
<dbReference type="SUPFAM" id="SSF56112">
    <property type="entry name" value="Protein kinase-like (PK-like)"/>
    <property type="match status" value="1"/>
</dbReference>
<evidence type="ECO:0000256" key="1">
    <source>
        <dbReference type="ARBA" id="ARBA00022741"/>
    </source>
</evidence>
<keyword evidence="1" id="KW-0547">Nucleotide-binding</keyword>
<dbReference type="PROSITE" id="PS50011">
    <property type="entry name" value="PROTEIN_KINASE_DOM"/>
    <property type="match status" value="1"/>
</dbReference>
<name>A0A9J5X106_SOLCO</name>
<dbReference type="GO" id="GO:0004672">
    <property type="term" value="F:protein kinase activity"/>
    <property type="evidence" value="ECO:0007669"/>
    <property type="project" value="InterPro"/>
</dbReference>
<accession>A0A9J5X106</accession>
<gene>
    <name evidence="4" type="ORF">H5410_051760</name>
</gene>
<feature type="domain" description="Protein kinase" evidence="3">
    <location>
        <begin position="1"/>
        <end position="110"/>
    </location>
</feature>
<feature type="non-terminal residue" evidence="4">
    <location>
        <position position="1"/>
    </location>
</feature>
<evidence type="ECO:0000313" key="5">
    <source>
        <dbReference type="Proteomes" id="UP000824120"/>
    </source>
</evidence>
<proteinExistence type="predicted"/>
<evidence type="ECO:0000256" key="2">
    <source>
        <dbReference type="ARBA" id="ARBA00022840"/>
    </source>
</evidence>
<dbReference type="InterPro" id="IPR000719">
    <property type="entry name" value="Prot_kinase_dom"/>
</dbReference>
<evidence type="ECO:0000313" key="4">
    <source>
        <dbReference type="EMBL" id="KAG5581133.1"/>
    </source>
</evidence>
<protein>
    <recommendedName>
        <fullName evidence="3">Protein kinase domain-containing protein</fullName>
    </recommendedName>
</protein>
<dbReference type="InterPro" id="IPR050528">
    <property type="entry name" value="L-type_Lectin-RKs"/>
</dbReference>
<dbReference type="GO" id="GO:0005524">
    <property type="term" value="F:ATP binding"/>
    <property type="evidence" value="ECO:0007669"/>
    <property type="project" value="UniProtKB-KW"/>
</dbReference>
<dbReference type="InterPro" id="IPR011009">
    <property type="entry name" value="Kinase-like_dom_sf"/>
</dbReference>
<dbReference type="PANTHER" id="PTHR27007">
    <property type="match status" value="1"/>
</dbReference>
<dbReference type="PROSITE" id="PS00108">
    <property type="entry name" value="PROTEIN_KINASE_ST"/>
    <property type="match status" value="1"/>
</dbReference>
<dbReference type="Gene3D" id="1.10.510.10">
    <property type="entry name" value="Transferase(Phosphotransferase) domain 1"/>
    <property type="match status" value="1"/>
</dbReference>
<reference evidence="4 5" key="1">
    <citation type="submission" date="2020-09" db="EMBL/GenBank/DDBJ databases">
        <title>De no assembly of potato wild relative species, Solanum commersonii.</title>
        <authorList>
            <person name="Cho K."/>
        </authorList>
    </citation>
    <scope>NUCLEOTIDE SEQUENCE [LARGE SCALE GENOMIC DNA]</scope>
    <source>
        <strain evidence="4">LZ3.2</strain>
        <tissue evidence="4">Leaf</tissue>
    </source>
</reference>
<evidence type="ECO:0000259" key="3">
    <source>
        <dbReference type="PROSITE" id="PS50011"/>
    </source>
</evidence>
<comment type="caution">
    <text evidence="4">The sequence shown here is derived from an EMBL/GenBank/DDBJ whole genome shotgun (WGS) entry which is preliminary data.</text>
</comment>
<keyword evidence="5" id="KW-1185">Reference proteome</keyword>
<dbReference type="AlphaFoldDB" id="A0A9J5X106"/>
<dbReference type="EMBL" id="JACXVP010000010">
    <property type="protein sequence ID" value="KAG5581133.1"/>
    <property type="molecule type" value="Genomic_DNA"/>
</dbReference>
<sequence>NYGNITDLGYCTSNEFDAWAGWVYNRYLRESNSYISVKRASMESKKGIKEYATEVRIIIHQSIALALASGLLYLYEEWEEYVVHRDIKSSNIMLDTRANLIAKLGDGNNK</sequence>